<evidence type="ECO:0000313" key="2">
    <source>
        <dbReference type="EMBL" id="SEW21856.1"/>
    </source>
</evidence>
<accession>A0A1I0Q509</accession>
<proteinExistence type="predicted"/>
<protein>
    <submittedName>
        <fullName evidence="2">Uncharacterized protein</fullName>
    </submittedName>
</protein>
<organism evidence="2 3">
    <name type="scientific">Cognatiyoonia koreensis</name>
    <dbReference type="NCBI Taxonomy" id="364200"/>
    <lineage>
        <taxon>Bacteria</taxon>
        <taxon>Pseudomonadati</taxon>
        <taxon>Pseudomonadota</taxon>
        <taxon>Alphaproteobacteria</taxon>
        <taxon>Rhodobacterales</taxon>
        <taxon>Paracoccaceae</taxon>
        <taxon>Cognatiyoonia</taxon>
    </lineage>
</organism>
<dbReference type="STRING" id="364200.SAMN04488515_1663"/>
<feature type="transmembrane region" description="Helical" evidence="1">
    <location>
        <begin position="6"/>
        <end position="25"/>
    </location>
</feature>
<feature type="transmembrane region" description="Helical" evidence="1">
    <location>
        <begin position="37"/>
        <end position="62"/>
    </location>
</feature>
<keyword evidence="1" id="KW-0472">Membrane</keyword>
<dbReference type="RefSeq" id="WP_089992624.1">
    <property type="nucleotide sequence ID" value="NZ_FOIZ01000001.1"/>
</dbReference>
<evidence type="ECO:0000256" key="1">
    <source>
        <dbReference type="SAM" id="Phobius"/>
    </source>
</evidence>
<gene>
    <name evidence="2" type="ORF">SAMN04488515_1663</name>
</gene>
<dbReference type="Proteomes" id="UP000199167">
    <property type="component" value="Unassembled WGS sequence"/>
</dbReference>
<feature type="transmembrane region" description="Helical" evidence="1">
    <location>
        <begin position="90"/>
        <end position="115"/>
    </location>
</feature>
<dbReference type="EMBL" id="FOIZ01000001">
    <property type="protein sequence ID" value="SEW21856.1"/>
    <property type="molecule type" value="Genomic_DNA"/>
</dbReference>
<keyword evidence="3" id="KW-1185">Reference proteome</keyword>
<keyword evidence="1" id="KW-1133">Transmembrane helix</keyword>
<keyword evidence="1" id="KW-0812">Transmembrane</keyword>
<name>A0A1I0Q509_9RHOB</name>
<dbReference type="AlphaFoldDB" id="A0A1I0Q509"/>
<sequence length="121" mass="13063">MSGVAQAFFFVYGPVILVCGLAYLWSRLTMIGWLSKLLRRSAVFWGAWLLIVLVVAVLPPYFCEGSALYSYNQCRVISDGVANLVNGLAILSYLVGIIYGVILFSAAGLTSLLALPPDPDA</sequence>
<evidence type="ECO:0000313" key="3">
    <source>
        <dbReference type="Proteomes" id="UP000199167"/>
    </source>
</evidence>
<dbReference type="OrthoDB" id="9940097at2"/>
<reference evidence="2 3" key="1">
    <citation type="submission" date="2016-10" db="EMBL/GenBank/DDBJ databases">
        <authorList>
            <person name="de Groot N.N."/>
        </authorList>
    </citation>
    <scope>NUCLEOTIDE SEQUENCE [LARGE SCALE GENOMIC DNA]</scope>
    <source>
        <strain evidence="2 3">DSM 17925</strain>
    </source>
</reference>